<dbReference type="CDD" id="cd18041">
    <property type="entry name" value="DEXXQc_DNA2"/>
    <property type="match status" value="1"/>
</dbReference>
<feature type="domain" description="DNA2/NAM7 helicase-like C-terminal" evidence="23">
    <location>
        <begin position="819"/>
        <end position="1064"/>
    </location>
</feature>
<evidence type="ECO:0000256" key="5">
    <source>
        <dbReference type="ARBA" id="ARBA00022722"/>
    </source>
</evidence>
<organism evidence="24 25">
    <name type="scientific">Drosophila pseudoobscura pseudoobscura</name>
    <name type="common">Fruit fly</name>
    <dbReference type="NCBI Taxonomy" id="46245"/>
    <lineage>
        <taxon>Eukaryota</taxon>
        <taxon>Metazoa</taxon>
        <taxon>Ecdysozoa</taxon>
        <taxon>Arthropoda</taxon>
        <taxon>Hexapoda</taxon>
        <taxon>Insecta</taxon>
        <taxon>Pterygota</taxon>
        <taxon>Neoptera</taxon>
        <taxon>Endopterygota</taxon>
        <taxon>Diptera</taxon>
        <taxon>Brachycera</taxon>
        <taxon>Muscomorpha</taxon>
        <taxon>Ephydroidea</taxon>
        <taxon>Drosophilidae</taxon>
        <taxon>Drosophila</taxon>
        <taxon>Sophophora</taxon>
    </lineage>
</organism>
<evidence type="ECO:0000256" key="14">
    <source>
        <dbReference type="ARBA" id="ARBA00023125"/>
    </source>
</evidence>
<feature type="compositionally biased region" description="Polar residues" evidence="20">
    <location>
        <begin position="11"/>
        <end position="25"/>
    </location>
</feature>
<dbReference type="Pfam" id="PF08696">
    <property type="entry name" value="Dna2"/>
    <property type="match status" value="1"/>
</dbReference>
<feature type="domain" description="DNA2/NAM7 helicase helicase" evidence="22">
    <location>
        <begin position="641"/>
        <end position="736"/>
    </location>
</feature>
<evidence type="ECO:0000256" key="2">
    <source>
        <dbReference type="ARBA" id="ARBA00007913"/>
    </source>
</evidence>
<evidence type="ECO:0000256" key="6">
    <source>
        <dbReference type="ARBA" id="ARBA00022723"/>
    </source>
</evidence>
<dbReference type="Gene3D" id="3.40.50.300">
    <property type="entry name" value="P-loop containing nucleotide triphosphate hydrolases"/>
    <property type="match status" value="2"/>
</dbReference>
<dbReference type="Gene3D" id="3.90.320.10">
    <property type="match status" value="1"/>
</dbReference>
<evidence type="ECO:0000256" key="12">
    <source>
        <dbReference type="ARBA" id="ARBA00023004"/>
    </source>
</evidence>
<feature type="domain" description="DNA replication factor Dna2 N-terminal" evidence="21">
    <location>
        <begin position="103"/>
        <end position="301"/>
    </location>
</feature>
<proteinExistence type="inferred from homology"/>
<comment type="similarity">
    <text evidence="2 19">Belongs to the DNA2/NAM7 helicase family.</text>
</comment>
<dbReference type="GO" id="GO:0005737">
    <property type="term" value="C:cytoplasm"/>
    <property type="evidence" value="ECO:0007669"/>
    <property type="project" value="TreeGrafter"/>
</dbReference>
<feature type="region of interest" description="Disordered" evidence="20">
    <location>
        <begin position="1"/>
        <end position="29"/>
    </location>
</feature>
<dbReference type="RefSeq" id="XP_001354415.2">
    <property type="nucleotide sequence ID" value="XM_001354379.3"/>
</dbReference>
<dbReference type="InterPro" id="IPR026851">
    <property type="entry name" value="Dna2/JHS1_DEXXQ-box"/>
</dbReference>
<evidence type="ECO:0000256" key="10">
    <source>
        <dbReference type="ARBA" id="ARBA00022806"/>
    </source>
</evidence>
<dbReference type="GO" id="GO:0003677">
    <property type="term" value="F:DNA binding"/>
    <property type="evidence" value="ECO:0007669"/>
    <property type="project" value="UniProtKB-UniRule"/>
</dbReference>
<dbReference type="EC" id="3.1.-.-" evidence="19"/>
<dbReference type="InterPro" id="IPR011604">
    <property type="entry name" value="PDDEXK-like_dom_sf"/>
</dbReference>
<keyword evidence="5 19" id="KW-0540">Nuclease</keyword>
<evidence type="ECO:0000259" key="22">
    <source>
        <dbReference type="Pfam" id="PF13086"/>
    </source>
</evidence>
<dbReference type="GO" id="GO:0005524">
    <property type="term" value="F:ATP binding"/>
    <property type="evidence" value="ECO:0007669"/>
    <property type="project" value="UniProtKB-UniRule"/>
</dbReference>
<dbReference type="PANTHER" id="PTHR10887">
    <property type="entry name" value="DNA2/NAM7 HELICASE FAMILY"/>
    <property type="match status" value="1"/>
</dbReference>
<keyword evidence="11 19" id="KW-0067">ATP-binding</keyword>
<evidence type="ECO:0000256" key="3">
    <source>
        <dbReference type="ARBA" id="ARBA00022485"/>
    </source>
</evidence>
<dbReference type="InterPro" id="IPR027417">
    <property type="entry name" value="P-loop_NTPase"/>
</dbReference>
<evidence type="ECO:0000256" key="9">
    <source>
        <dbReference type="ARBA" id="ARBA00022801"/>
    </source>
</evidence>
<keyword evidence="16 19" id="KW-0539">Nucleus</keyword>
<evidence type="ECO:0000256" key="15">
    <source>
        <dbReference type="ARBA" id="ARBA00023204"/>
    </source>
</evidence>
<evidence type="ECO:0000313" key="25">
    <source>
        <dbReference type="RefSeq" id="XP_001354415.2"/>
    </source>
</evidence>
<dbReference type="InterPro" id="IPR014808">
    <property type="entry name" value="DNA_replication_fac_Dna2_N"/>
</dbReference>
<evidence type="ECO:0000256" key="18">
    <source>
        <dbReference type="ARBA" id="ARBA00047995"/>
    </source>
</evidence>
<keyword evidence="8 19" id="KW-0227">DNA damage</keyword>
<protein>
    <recommendedName>
        <fullName evidence="19">DNA replication ATP-dependent helicase/nuclease</fullName>
        <ecNumber evidence="19">3.1.-.-</ecNumber>
        <ecNumber evidence="19">3.6.4.12</ecNumber>
    </recommendedName>
</protein>
<keyword evidence="4 19" id="KW-0235">DNA replication</keyword>
<dbReference type="InterPro" id="IPR045055">
    <property type="entry name" value="DNA2/NAM7-like"/>
</dbReference>
<reference evidence="25" key="1">
    <citation type="submission" date="2025-08" db="UniProtKB">
        <authorList>
            <consortium name="RefSeq"/>
        </authorList>
    </citation>
    <scope>IDENTIFICATION</scope>
    <source>
        <strain evidence="25">MV-25-SWS-2005</strain>
        <tissue evidence="25">Whole body</tissue>
    </source>
</reference>
<evidence type="ECO:0000256" key="16">
    <source>
        <dbReference type="ARBA" id="ARBA00023242"/>
    </source>
</evidence>
<dbReference type="InterPro" id="IPR041677">
    <property type="entry name" value="DNA2/NAM7_AAA_11"/>
</dbReference>
<dbReference type="InParanoid" id="A0A6I8UEY8"/>
<gene>
    <name evidence="25" type="primary">Dna2</name>
</gene>
<comment type="cofactor">
    <cofactor evidence="1">
        <name>[4Fe-4S] cluster</name>
        <dbReference type="ChEBI" id="CHEBI:49883"/>
    </cofactor>
</comment>
<keyword evidence="10 19" id="KW-0347">Helicase</keyword>
<feature type="domain" description="DNA2/NAM7 helicase helicase" evidence="22">
    <location>
        <begin position="743"/>
        <end position="811"/>
    </location>
</feature>
<keyword evidence="19" id="KW-0158">Chromosome</keyword>
<dbReference type="GO" id="GO:0017116">
    <property type="term" value="F:single-stranded DNA helicase activity"/>
    <property type="evidence" value="ECO:0007669"/>
    <property type="project" value="UniProtKB-UniRule"/>
</dbReference>
<keyword evidence="13 19" id="KW-0411">Iron-sulfur</keyword>
<dbReference type="Pfam" id="PF13087">
    <property type="entry name" value="AAA_12"/>
    <property type="match status" value="1"/>
</dbReference>
<dbReference type="GO" id="GO:0033567">
    <property type="term" value="P:DNA replication, Okazaki fragment processing"/>
    <property type="evidence" value="ECO:0007669"/>
    <property type="project" value="UniProtKB-UniRule"/>
</dbReference>
<name>A0A6I8UEY8_DROPS</name>
<accession>A0A6I8UEY8</accession>
<evidence type="ECO:0000256" key="1">
    <source>
        <dbReference type="ARBA" id="ARBA00001966"/>
    </source>
</evidence>
<keyword evidence="12 19" id="KW-0408">Iron</keyword>
<evidence type="ECO:0000256" key="4">
    <source>
        <dbReference type="ARBA" id="ARBA00022705"/>
    </source>
</evidence>
<keyword evidence="24" id="KW-1185">Reference proteome</keyword>
<dbReference type="EC" id="3.6.4.12" evidence="19"/>
<evidence type="ECO:0000259" key="21">
    <source>
        <dbReference type="Pfam" id="PF08696"/>
    </source>
</evidence>
<dbReference type="Pfam" id="PF13086">
    <property type="entry name" value="AAA_11"/>
    <property type="match status" value="2"/>
</dbReference>
<keyword evidence="7 19" id="KW-0547">Nucleotide-binding</keyword>
<dbReference type="KEGG" id="dpo:4814226"/>
<dbReference type="CDD" id="cd22318">
    <property type="entry name" value="DNA2_N-like"/>
    <property type="match status" value="1"/>
</dbReference>
<sequence length="1113" mass="126135">MSTPKRVLTPSKENGSDSPGTSQAQVKKFKNDKDMCDDWENQCWDDDMNFDASALEEAMDAAASPHKLDLSIWQRCVIEDFEVDMKSYNVRLLVKKSPGLAEDPETAECLVHSPWNMCDMKKGDIVSLLAKWQPSKNAYVIDKEDGFCVTNPDFLVSGTTVMGSLFCRRKTVLQERFRGLHWNNRVMIIGTLVHELFQRVVSEQHYTRRHVKTILNYMLQSPSLAQSLYAGDLTEDEVINDLQRFVDPIVRFAKQYVLGEMPVIPSPVNFRGRIERIENTEENLWVPQLGLKGKVDVSVSVTTANDPIPLELKTGRSTFSMEHTGQLILYQMMHSALGVETRSGLLLYLRENMMREVFGKRNEMRDLIMMRNDLAKYLVKEVKSSVADEEDIEDIEDLYLPEPIHHHNACTQCEYRTLCASFAKRDNILQLGDSHSMKILMPTLLEHLTDEDQEFFHHWCGTLALEDKHSRASFKQHSIWTDDPASRQQQGRAIAQLKLYPSQLALETDGRFEQNLELAREVDPNIQLHLSGFDVGEYVVISTESRMAVASGIIVSLECRRLTVALDRDLKPQYAKETFIMDKHDSQTFSTFNYTNLGMLLAPTLRAKQLRSIIVALDPPLPFDSLPDIILTEGLHILQFLNKQQNEAVMHCLSNNTHSLIKGLPGTGKTQTLVALVRMLHLLNLSVLITAHTHSAVDNLMNRLMAYGLPMLRLGQSARINDCLEEISEGNVTRRCRTVDSLTRVLETPAIVGVTCLGTGHPVFRNRTFDYCIVDEATQVMLPTILRPLYYSERFVLVGDPDQLPPVVKSREARKRGADESLFERLDSPNCTAVLSVQYRMNSTITRLANRLTYDDGLKCANENVAKAHLQLNYMGHAPVWAQRVLQTHLDNAVVVVDTGDCSVPCQAVGRGLQWLGKADSNIDLKYGEKDPEVELADVGQHPAEGRRISQYTNTCEVGVVMNLLLQLQLAEYNLSTVGVIAPYRAQVELLRRLGGRLDSRVEFNTVDQYQGRDKNIIIYSCTKTGRDPTEKKRCRAAEILEDKRRLTVAITRAKQKLIILGDVTCLKNYGPFNSLFKNVPEKCFLPLIEGRLEFAWKCLHTDLNRLVEPLVN</sequence>
<comment type="function">
    <text evidence="19">Key enzyme involved in DNA replication and DNA repair. Involved in Okazaki fragments processing by cleaving long flaps that escape FEN1: flaps that are longer than 27 nucleotides are coated by replication protein A complex (RPA), leading to recruit DNA2 which cleaves the flap until it is too short to bind RPA and becomes a substrate for FEN1. Also involved in 5'-end resection of DNA during double-strand break (DSB) repair by mediating the cleavage of 5'-ssDNA.</text>
</comment>
<keyword evidence="14 19" id="KW-0238">DNA-binding</keyword>
<keyword evidence="15 19" id="KW-0234">DNA repair</keyword>
<dbReference type="GO" id="GO:0006281">
    <property type="term" value="P:DNA repair"/>
    <property type="evidence" value="ECO:0007669"/>
    <property type="project" value="UniProtKB-KW"/>
</dbReference>
<keyword evidence="17 19" id="KW-0511">Multifunctional enzyme</keyword>
<comment type="subcellular location">
    <subcellularLocation>
        <location evidence="19">Nucleus</location>
    </subcellularLocation>
    <subcellularLocation>
        <location evidence="19">Chromosome</location>
    </subcellularLocation>
</comment>
<dbReference type="InterPro" id="IPR041679">
    <property type="entry name" value="DNA2/NAM7-like_C"/>
</dbReference>
<dbReference type="GO" id="GO:0046872">
    <property type="term" value="F:metal ion binding"/>
    <property type="evidence" value="ECO:0007669"/>
    <property type="project" value="UniProtKB-UniRule"/>
</dbReference>
<dbReference type="GO" id="GO:0051539">
    <property type="term" value="F:4 iron, 4 sulfur cluster binding"/>
    <property type="evidence" value="ECO:0007669"/>
    <property type="project" value="UniProtKB-UniRule"/>
</dbReference>
<dbReference type="AlphaFoldDB" id="A0A6I8UEY8"/>
<keyword evidence="9 19" id="KW-0378">Hydrolase</keyword>
<dbReference type="CDD" id="cd18808">
    <property type="entry name" value="SF1_C_Upf1"/>
    <property type="match status" value="1"/>
</dbReference>
<dbReference type="InterPro" id="IPR047187">
    <property type="entry name" value="SF1_C_Upf1"/>
</dbReference>
<dbReference type="Proteomes" id="UP000001819">
    <property type="component" value="Chromosome X"/>
</dbReference>
<dbReference type="GO" id="GO:0005694">
    <property type="term" value="C:chromosome"/>
    <property type="evidence" value="ECO:0007669"/>
    <property type="project" value="UniProtKB-SubCell"/>
</dbReference>
<dbReference type="FunCoup" id="A0A6I8UEY8">
    <property type="interactions" value="1232"/>
</dbReference>
<keyword evidence="6 19" id="KW-0479">Metal-binding</keyword>
<evidence type="ECO:0000256" key="11">
    <source>
        <dbReference type="ARBA" id="ARBA00022840"/>
    </source>
</evidence>
<evidence type="ECO:0000256" key="8">
    <source>
        <dbReference type="ARBA" id="ARBA00022763"/>
    </source>
</evidence>
<dbReference type="GO" id="GO:0071932">
    <property type="term" value="P:replication fork reversal"/>
    <property type="evidence" value="ECO:0007669"/>
    <property type="project" value="TreeGrafter"/>
</dbReference>
<evidence type="ECO:0000256" key="20">
    <source>
        <dbReference type="SAM" id="MobiDB-lite"/>
    </source>
</evidence>
<dbReference type="GO" id="GO:0017108">
    <property type="term" value="F:5'-flap endonuclease activity"/>
    <property type="evidence" value="ECO:0007669"/>
    <property type="project" value="UniProtKB-UniRule"/>
</dbReference>
<evidence type="ECO:0000259" key="23">
    <source>
        <dbReference type="Pfam" id="PF13087"/>
    </source>
</evidence>
<dbReference type="SUPFAM" id="SSF52540">
    <property type="entry name" value="P-loop containing nucleoside triphosphate hydrolases"/>
    <property type="match status" value="1"/>
</dbReference>
<dbReference type="GO" id="GO:0005634">
    <property type="term" value="C:nucleus"/>
    <property type="evidence" value="ECO:0007669"/>
    <property type="project" value="UniProtKB-SubCell"/>
</dbReference>
<evidence type="ECO:0000256" key="17">
    <source>
        <dbReference type="ARBA" id="ARBA00023268"/>
    </source>
</evidence>
<dbReference type="PANTHER" id="PTHR10887:SF433">
    <property type="entry name" value="DNA REPLICATION ATP-DEPENDENT HELICASE_NUCLEASE DNA2"/>
    <property type="match status" value="1"/>
</dbReference>
<comment type="catalytic activity">
    <reaction evidence="18 19">
        <text>ATP + H2O = ADP + phosphate + H(+)</text>
        <dbReference type="Rhea" id="RHEA:13065"/>
        <dbReference type="ChEBI" id="CHEBI:15377"/>
        <dbReference type="ChEBI" id="CHEBI:15378"/>
        <dbReference type="ChEBI" id="CHEBI:30616"/>
        <dbReference type="ChEBI" id="CHEBI:43474"/>
        <dbReference type="ChEBI" id="CHEBI:456216"/>
        <dbReference type="EC" id="3.6.4.12"/>
    </reaction>
</comment>
<evidence type="ECO:0000256" key="13">
    <source>
        <dbReference type="ARBA" id="ARBA00023014"/>
    </source>
</evidence>
<evidence type="ECO:0000313" key="24">
    <source>
        <dbReference type="Proteomes" id="UP000001819"/>
    </source>
</evidence>
<evidence type="ECO:0000256" key="19">
    <source>
        <dbReference type="RuleBase" id="RU367041"/>
    </source>
</evidence>
<keyword evidence="3 19" id="KW-0004">4Fe-4S</keyword>
<evidence type="ECO:0000256" key="7">
    <source>
        <dbReference type="ARBA" id="ARBA00022741"/>
    </source>
</evidence>